<protein>
    <recommendedName>
        <fullName evidence="3">Replication protein</fullName>
    </recommendedName>
</protein>
<reference evidence="1 2" key="1">
    <citation type="submission" date="2021-08" db="EMBL/GenBank/DDBJ databases">
        <title>Novel members of of the genus Stenotrophomonas from differernt environment.</title>
        <authorList>
            <person name="Deng Y."/>
        </authorList>
    </citation>
    <scope>NUCLEOTIDE SEQUENCE [LARGE SCALE GENOMIC DNA]</scope>
    <source>
        <strain evidence="1 2">CPCC 101365</strain>
    </source>
</reference>
<keyword evidence="2" id="KW-1185">Reference proteome</keyword>
<dbReference type="RefSeq" id="WP_250064448.1">
    <property type="nucleotide sequence ID" value="NZ_JAIKTS010000003.1"/>
</dbReference>
<name>A0ABT0SIH3_9GAMM</name>
<comment type="caution">
    <text evidence="1">The sequence shown here is derived from an EMBL/GenBank/DDBJ whole genome shotgun (WGS) entry which is preliminary data.</text>
</comment>
<proteinExistence type="predicted"/>
<accession>A0ABT0SIH3</accession>
<gene>
    <name evidence="1" type="ORF">K5L01_10800</name>
</gene>
<dbReference type="EMBL" id="JAIKTS010000003">
    <property type="protein sequence ID" value="MCL7715135.1"/>
    <property type="molecule type" value="Genomic_DNA"/>
</dbReference>
<organism evidence="1 2">
    <name type="scientific">Stenotrophomonas mori</name>
    <dbReference type="NCBI Taxonomy" id="2871096"/>
    <lineage>
        <taxon>Bacteria</taxon>
        <taxon>Pseudomonadati</taxon>
        <taxon>Pseudomonadota</taxon>
        <taxon>Gammaproteobacteria</taxon>
        <taxon>Lysobacterales</taxon>
        <taxon>Lysobacteraceae</taxon>
        <taxon>Stenotrophomonas</taxon>
    </lineage>
</organism>
<dbReference type="Proteomes" id="UP001431235">
    <property type="component" value="Unassembled WGS sequence"/>
</dbReference>
<sequence length="122" mass="13585">MKSFNPTSNHPDRALQAWQILVAAAMNRQTLTYLGLSRLMYKKDAAGVLDKVLGHVAFFCNDNKLPALTAIVVGKSRGTPGSDIPIDPKSMDRERERVYAWDWYNVYPPTPAQLAQSFASNS</sequence>
<evidence type="ECO:0008006" key="3">
    <source>
        <dbReference type="Google" id="ProtNLM"/>
    </source>
</evidence>
<evidence type="ECO:0000313" key="2">
    <source>
        <dbReference type="Proteomes" id="UP001431235"/>
    </source>
</evidence>
<evidence type="ECO:0000313" key="1">
    <source>
        <dbReference type="EMBL" id="MCL7715135.1"/>
    </source>
</evidence>